<proteinExistence type="inferred from homology"/>
<keyword evidence="4" id="KW-1185">Reference proteome</keyword>
<dbReference type="InterPro" id="IPR039261">
    <property type="entry name" value="FNR_nucleotide-bd"/>
</dbReference>
<feature type="domain" description="FAD-binding FR-type" evidence="2">
    <location>
        <begin position="9"/>
        <end position="118"/>
    </location>
</feature>
<comment type="similarity">
    <text evidence="1">Belongs to the SIP oxidoreductase family.</text>
</comment>
<dbReference type="GO" id="GO:0016491">
    <property type="term" value="F:oxidoreductase activity"/>
    <property type="evidence" value="ECO:0007669"/>
    <property type="project" value="InterPro"/>
</dbReference>
<dbReference type="AlphaFoldDB" id="A0A1M7GYX4"/>
<sequence length="245" mass="26239">MLEFLRPKRLQVHAQVLATRLTSPHLQRITFGGPELAAFLQTDGIDTPAAWVKIFLRSGESRAYTIRSVDHSAGTMDIEFVLHTAHGASGPAATWAAQAQPGEQVVIAGPRDGGYALPDGANWLLLAGDLTAMPAIQRIAATLPPGLPAEIHVELASPDDRQVIDSTASLNVHWLPAGAMPGSALCLSLLNRPLPPGPGYIWIAGESASIRSLRNRYLQTPWLDAKRVSAKGYWKVGEAAHRDAA</sequence>
<dbReference type="SUPFAM" id="SSF63380">
    <property type="entry name" value="Riboflavin synthase domain-like"/>
    <property type="match status" value="1"/>
</dbReference>
<reference evidence="4" key="1">
    <citation type="submission" date="2016-11" db="EMBL/GenBank/DDBJ databases">
        <authorList>
            <person name="Varghese N."/>
            <person name="Submissions S."/>
        </authorList>
    </citation>
    <scope>NUCLEOTIDE SEQUENCE [LARGE SCALE GENOMIC DNA]</scope>
    <source>
        <strain evidence="4">Sac-22</strain>
    </source>
</reference>
<dbReference type="InterPro" id="IPR039374">
    <property type="entry name" value="SIP_fam"/>
</dbReference>
<gene>
    <name evidence="3" type="ORF">SAMN05192549_10111</name>
</gene>
<dbReference type="Pfam" id="PF08021">
    <property type="entry name" value="FAD_binding_9"/>
    <property type="match status" value="1"/>
</dbReference>
<evidence type="ECO:0000313" key="4">
    <source>
        <dbReference type="Proteomes" id="UP000184339"/>
    </source>
</evidence>
<protein>
    <submittedName>
        <fullName evidence="3">NADPH-dependent ferric siderophore reductase, contains FAD-binding and SIP domains</fullName>
    </submittedName>
</protein>
<dbReference type="InterPro" id="IPR017927">
    <property type="entry name" value="FAD-bd_FR_type"/>
</dbReference>
<dbReference type="PROSITE" id="PS51384">
    <property type="entry name" value="FAD_FR"/>
    <property type="match status" value="1"/>
</dbReference>
<dbReference type="RefSeq" id="WP_072780368.1">
    <property type="nucleotide sequence ID" value="NZ_FRCX01000001.1"/>
</dbReference>
<dbReference type="STRING" id="551987.SAMN05192549_10111"/>
<dbReference type="CDD" id="cd06193">
    <property type="entry name" value="siderophore_interacting"/>
    <property type="match status" value="1"/>
</dbReference>
<dbReference type="OrthoDB" id="9814826at2"/>
<accession>A0A1M7GYX4</accession>
<dbReference type="Proteomes" id="UP000184339">
    <property type="component" value="Unassembled WGS sequence"/>
</dbReference>
<dbReference type="Gene3D" id="3.40.50.80">
    <property type="entry name" value="Nucleotide-binding domain of ferredoxin-NADP reductase (FNR) module"/>
    <property type="match status" value="1"/>
</dbReference>
<dbReference type="Pfam" id="PF04954">
    <property type="entry name" value="SIP"/>
    <property type="match status" value="1"/>
</dbReference>
<dbReference type="InterPro" id="IPR013113">
    <property type="entry name" value="SIP_FAD-bd"/>
</dbReference>
<name>A0A1M7GYX4_9BURK</name>
<evidence type="ECO:0000259" key="2">
    <source>
        <dbReference type="PROSITE" id="PS51384"/>
    </source>
</evidence>
<dbReference type="EMBL" id="FRCX01000001">
    <property type="protein sequence ID" value="SHM21572.1"/>
    <property type="molecule type" value="Genomic_DNA"/>
</dbReference>
<organism evidence="3 4">
    <name type="scientific">Duganella sacchari</name>
    <dbReference type="NCBI Taxonomy" id="551987"/>
    <lineage>
        <taxon>Bacteria</taxon>
        <taxon>Pseudomonadati</taxon>
        <taxon>Pseudomonadota</taxon>
        <taxon>Betaproteobacteria</taxon>
        <taxon>Burkholderiales</taxon>
        <taxon>Oxalobacteraceae</taxon>
        <taxon>Telluria group</taxon>
        <taxon>Duganella</taxon>
    </lineage>
</organism>
<dbReference type="Gene3D" id="2.40.30.10">
    <property type="entry name" value="Translation factors"/>
    <property type="match status" value="2"/>
</dbReference>
<evidence type="ECO:0000313" key="3">
    <source>
        <dbReference type="EMBL" id="SHM21572.1"/>
    </source>
</evidence>
<dbReference type="InterPro" id="IPR017938">
    <property type="entry name" value="Riboflavin_synthase-like_b-brl"/>
</dbReference>
<evidence type="ECO:0000256" key="1">
    <source>
        <dbReference type="ARBA" id="ARBA00035644"/>
    </source>
</evidence>
<dbReference type="InterPro" id="IPR007037">
    <property type="entry name" value="SIP_rossman_dom"/>
</dbReference>
<dbReference type="PANTHER" id="PTHR30157:SF0">
    <property type="entry name" value="NADPH-DEPENDENT FERRIC-CHELATE REDUCTASE"/>
    <property type="match status" value="1"/>
</dbReference>
<dbReference type="PANTHER" id="PTHR30157">
    <property type="entry name" value="FERRIC REDUCTASE, NADPH-DEPENDENT"/>
    <property type="match status" value="1"/>
</dbReference>